<keyword evidence="2" id="KW-1185">Reference proteome</keyword>
<accession>A0ABM8Y2G4</accession>
<protein>
    <submittedName>
        <fullName evidence="1">Uncharacterized protein</fullName>
    </submittedName>
</protein>
<evidence type="ECO:0000313" key="2">
    <source>
        <dbReference type="Proteomes" id="UP000706525"/>
    </source>
</evidence>
<name>A0ABM8Y2G4_9BURK</name>
<reference evidence="1 2" key="1">
    <citation type="submission" date="2021-08" db="EMBL/GenBank/DDBJ databases">
        <authorList>
            <person name="Peeters C."/>
        </authorList>
    </citation>
    <scope>NUCLEOTIDE SEQUENCE [LARGE SCALE GENOMIC DNA]</scope>
    <source>
        <strain evidence="1 2">LMG 32289</strain>
    </source>
</reference>
<dbReference type="Proteomes" id="UP000706525">
    <property type="component" value="Unassembled WGS sequence"/>
</dbReference>
<comment type="caution">
    <text evidence="1">The sequence shown here is derived from an EMBL/GenBank/DDBJ whole genome shotgun (WGS) entry which is preliminary data.</text>
</comment>
<dbReference type="EMBL" id="CAJZAG010000022">
    <property type="protein sequence ID" value="CAG9186944.1"/>
    <property type="molecule type" value="Genomic_DNA"/>
</dbReference>
<proteinExistence type="predicted"/>
<evidence type="ECO:0000313" key="1">
    <source>
        <dbReference type="EMBL" id="CAG9186944.1"/>
    </source>
</evidence>
<organism evidence="1 2">
    <name type="scientific">Cupriavidus pampae</name>
    <dbReference type="NCBI Taxonomy" id="659251"/>
    <lineage>
        <taxon>Bacteria</taxon>
        <taxon>Pseudomonadati</taxon>
        <taxon>Pseudomonadota</taxon>
        <taxon>Betaproteobacteria</taxon>
        <taxon>Burkholderiales</taxon>
        <taxon>Burkholderiaceae</taxon>
        <taxon>Cupriavidus</taxon>
    </lineage>
</organism>
<gene>
    <name evidence="1" type="ORF">LMG32289_06703</name>
</gene>
<sequence>MLLTKAAPNLEAASRWCIVFRKKRALGSQDVTLVPRIVKEELGMSLPLLLEILAVSEKEFGVAPTL</sequence>